<accession>A0AAE3KRY1</accession>
<dbReference type="AlphaFoldDB" id="A0AAE3KRY1"/>
<organism evidence="1 2">
    <name type="scientific">Limnofasciculus baicalensis BBK-W-15</name>
    <dbReference type="NCBI Taxonomy" id="2699891"/>
    <lineage>
        <taxon>Bacteria</taxon>
        <taxon>Bacillati</taxon>
        <taxon>Cyanobacteriota</taxon>
        <taxon>Cyanophyceae</taxon>
        <taxon>Coleofasciculales</taxon>
        <taxon>Coleofasciculaceae</taxon>
        <taxon>Limnofasciculus</taxon>
        <taxon>Limnofasciculus baicalensis</taxon>
    </lineage>
</organism>
<sequence>MIGQHKDLYCSRCGRVTNHVSVSFEEYSDRAATTIDSRGIINNLYTNLIGLSAKIVYGTPYRCCNCGRQLRTDKYLK</sequence>
<reference evidence="1" key="1">
    <citation type="submission" date="2022-06" db="EMBL/GenBank/DDBJ databases">
        <title>New cyanobacteria of genus Symplocastrum in benthos of Lake Baikal.</title>
        <authorList>
            <person name="Sorokovikova E."/>
            <person name="Tikhonova I."/>
            <person name="Krasnopeev A."/>
            <person name="Evseev P."/>
            <person name="Gladkikh A."/>
            <person name="Belykh O."/>
        </authorList>
    </citation>
    <scope>NUCLEOTIDE SEQUENCE</scope>
    <source>
        <strain evidence="1">BBK-W-15</strain>
    </source>
</reference>
<proteinExistence type="predicted"/>
<dbReference type="Proteomes" id="UP001204953">
    <property type="component" value="Unassembled WGS sequence"/>
</dbReference>
<keyword evidence="2" id="KW-1185">Reference proteome</keyword>
<evidence type="ECO:0000313" key="2">
    <source>
        <dbReference type="Proteomes" id="UP001204953"/>
    </source>
</evidence>
<name>A0AAE3KRY1_9CYAN</name>
<protein>
    <submittedName>
        <fullName evidence="1">Uncharacterized protein</fullName>
    </submittedName>
</protein>
<dbReference type="RefSeq" id="WP_254011700.1">
    <property type="nucleotide sequence ID" value="NZ_JAMZMM010000081.1"/>
</dbReference>
<dbReference type="EMBL" id="JAMZMM010000081">
    <property type="protein sequence ID" value="MCP2728912.1"/>
    <property type="molecule type" value="Genomic_DNA"/>
</dbReference>
<evidence type="ECO:0000313" key="1">
    <source>
        <dbReference type="EMBL" id="MCP2728912.1"/>
    </source>
</evidence>
<gene>
    <name evidence="1" type="ORF">NJ959_10620</name>
</gene>
<comment type="caution">
    <text evidence="1">The sequence shown here is derived from an EMBL/GenBank/DDBJ whole genome shotgun (WGS) entry which is preliminary data.</text>
</comment>